<organism evidence="1 2">
    <name type="scientific">Francisella halioticida</name>
    <dbReference type="NCBI Taxonomy" id="549298"/>
    <lineage>
        <taxon>Bacteria</taxon>
        <taxon>Pseudomonadati</taxon>
        <taxon>Pseudomonadota</taxon>
        <taxon>Gammaproteobacteria</taxon>
        <taxon>Thiotrichales</taxon>
        <taxon>Francisellaceae</taxon>
        <taxon>Francisella</taxon>
    </lineage>
</organism>
<dbReference type="Proteomes" id="UP000249910">
    <property type="component" value="Chromosome"/>
</dbReference>
<sequence>MPNAVFIINKEKKIVFKLDWNNPVLVRKAIESLLANKELPKKDFFYPVNPFLARKVLKKAGKGSAKDFLSSLPTLIYKNVIKRNLRALFSKR</sequence>
<name>A0ABM6LZT8_9GAMM</name>
<keyword evidence="2" id="KW-1185">Reference proteome</keyword>
<gene>
    <name evidence="1" type="ORF">CDV26_06685</name>
</gene>
<accession>A0ABM6LZT8</accession>
<dbReference type="EMBL" id="CP022132">
    <property type="protein sequence ID" value="ASG68115.1"/>
    <property type="molecule type" value="Genomic_DNA"/>
</dbReference>
<evidence type="ECO:0000313" key="1">
    <source>
        <dbReference type="EMBL" id="ASG68115.1"/>
    </source>
</evidence>
<reference evidence="1 2" key="1">
    <citation type="submission" date="2017-06" db="EMBL/GenBank/DDBJ databases">
        <title>Complete genome of Francisella halioticida.</title>
        <authorList>
            <person name="Sjodin A."/>
        </authorList>
    </citation>
    <scope>NUCLEOTIDE SEQUENCE [LARGE SCALE GENOMIC DNA]</scope>
    <source>
        <strain evidence="1 2">DSM 23729</strain>
    </source>
</reference>
<proteinExistence type="predicted"/>
<dbReference type="RefSeq" id="WP_088772620.1">
    <property type="nucleotide sequence ID" value="NZ_CP022132.1"/>
</dbReference>
<protein>
    <submittedName>
        <fullName evidence="1">Uncharacterized protein</fullName>
    </submittedName>
</protein>
<evidence type="ECO:0000313" key="2">
    <source>
        <dbReference type="Proteomes" id="UP000249910"/>
    </source>
</evidence>